<dbReference type="GO" id="GO:0008234">
    <property type="term" value="F:cysteine-type peptidase activity"/>
    <property type="evidence" value="ECO:0007669"/>
    <property type="project" value="InterPro"/>
</dbReference>
<evidence type="ECO:0000256" key="3">
    <source>
        <dbReference type="ARBA" id="ARBA00022801"/>
    </source>
</evidence>
<comment type="caution">
    <text evidence="6">The sequence shown here is derived from an EMBL/GenBank/DDBJ whole genome shotgun (WGS) entry which is preliminary data.</text>
</comment>
<dbReference type="InterPro" id="IPR038765">
    <property type="entry name" value="Papain-like_cys_pep_sf"/>
</dbReference>
<keyword evidence="2" id="KW-0645">Protease</keyword>
<comment type="similarity">
    <text evidence="1">Belongs to the peptidase C48 family.</text>
</comment>
<evidence type="ECO:0000256" key="1">
    <source>
        <dbReference type="ARBA" id="ARBA00005234"/>
    </source>
</evidence>
<reference evidence="6 7" key="1">
    <citation type="journal article" date="2019" name="Sci. Rep.">
        <title>Orb-weaving spider Araneus ventricosus genome elucidates the spidroin gene catalogue.</title>
        <authorList>
            <person name="Kono N."/>
            <person name="Nakamura H."/>
            <person name="Ohtoshi R."/>
            <person name="Moran D.A.P."/>
            <person name="Shinohara A."/>
            <person name="Yoshida Y."/>
            <person name="Fujiwara M."/>
            <person name="Mori M."/>
            <person name="Tomita M."/>
            <person name="Arakawa K."/>
        </authorList>
    </citation>
    <scope>NUCLEOTIDE SEQUENCE [LARGE SCALE GENOMIC DNA]</scope>
</reference>
<feature type="region of interest" description="Disordered" evidence="4">
    <location>
        <begin position="48"/>
        <end position="78"/>
    </location>
</feature>
<protein>
    <recommendedName>
        <fullName evidence="5">Ubiquitin-like protease family profile domain-containing protein</fullName>
    </recommendedName>
</protein>
<evidence type="ECO:0000256" key="4">
    <source>
        <dbReference type="SAM" id="MobiDB-lite"/>
    </source>
</evidence>
<dbReference type="InterPro" id="IPR013087">
    <property type="entry name" value="Znf_C2H2_type"/>
</dbReference>
<proteinExistence type="inferred from homology"/>
<dbReference type="SUPFAM" id="SSF54001">
    <property type="entry name" value="Cysteine proteinases"/>
    <property type="match status" value="1"/>
</dbReference>
<evidence type="ECO:0000259" key="5">
    <source>
        <dbReference type="PROSITE" id="PS50600"/>
    </source>
</evidence>
<gene>
    <name evidence="6" type="ORF">AVEN_22819_1</name>
</gene>
<dbReference type="Gene3D" id="3.40.395.10">
    <property type="entry name" value="Adenoviral Proteinase, Chain A"/>
    <property type="match status" value="1"/>
</dbReference>
<organism evidence="6 7">
    <name type="scientific">Araneus ventricosus</name>
    <name type="common">Orbweaver spider</name>
    <name type="synonym">Epeira ventricosa</name>
    <dbReference type="NCBI Taxonomy" id="182803"/>
    <lineage>
        <taxon>Eukaryota</taxon>
        <taxon>Metazoa</taxon>
        <taxon>Ecdysozoa</taxon>
        <taxon>Arthropoda</taxon>
        <taxon>Chelicerata</taxon>
        <taxon>Arachnida</taxon>
        <taxon>Araneae</taxon>
        <taxon>Araneomorphae</taxon>
        <taxon>Entelegynae</taxon>
        <taxon>Araneoidea</taxon>
        <taxon>Araneidae</taxon>
        <taxon>Araneus</taxon>
    </lineage>
</organism>
<keyword evidence="3" id="KW-0378">Hydrolase</keyword>
<accession>A0A4Y2SBX3</accession>
<dbReference type="EMBL" id="BGPR01020905">
    <property type="protein sequence ID" value="GBN85712.1"/>
    <property type="molecule type" value="Genomic_DNA"/>
</dbReference>
<dbReference type="Proteomes" id="UP000499080">
    <property type="component" value="Unassembled WGS sequence"/>
</dbReference>
<evidence type="ECO:0000256" key="2">
    <source>
        <dbReference type="ARBA" id="ARBA00022670"/>
    </source>
</evidence>
<name>A0A4Y2SBX3_ARAVE</name>
<evidence type="ECO:0000313" key="6">
    <source>
        <dbReference type="EMBL" id="GBN85712.1"/>
    </source>
</evidence>
<evidence type="ECO:0000313" key="7">
    <source>
        <dbReference type="Proteomes" id="UP000499080"/>
    </source>
</evidence>
<dbReference type="GO" id="GO:0006508">
    <property type="term" value="P:proteolysis"/>
    <property type="evidence" value="ECO:0007669"/>
    <property type="project" value="UniProtKB-KW"/>
</dbReference>
<dbReference type="InterPro" id="IPR003653">
    <property type="entry name" value="Peptidase_C48_C"/>
</dbReference>
<dbReference type="Pfam" id="PF00096">
    <property type="entry name" value="zf-C2H2"/>
    <property type="match status" value="1"/>
</dbReference>
<dbReference type="PROSITE" id="PS50600">
    <property type="entry name" value="ULP_PROTEASE"/>
    <property type="match status" value="1"/>
</dbReference>
<feature type="domain" description="Ubiquitin-like protease family profile" evidence="5">
    <location>
        <begin position="626"/>
        <end position="765"/>
    </location>
</feature>
<dbReference type="Pfam" id="PF02902">
    <property type="entry name" value="Peptidase_C48"/>
    <property type="match status" value="1"/>
</dbReference>
<sequence length="765" mass="85837">MRAFCFNSSEFPPLSSAPLTVAVSAWPQQASARPTKILPGQCIFPRKTARSDFQPSQESARPVQESAKPVSQPEKSCTHRLSPSAVPFFGIVPPPFSVPLSVPPPPLLVLVPVPSPISVPVPVHSPISVPVHVPSPISVPVPVPSPISVPVPPLATSLYAFQLPKISKINENKTESIPTSNKFAALSNYCDVIGEINGGGTKNCQYSKKCDYCGKTYSTPSTFSNHLNKFKCFEYIRPSYSRVCEVCLKAYASKSTFFKHLKQCGKSQDYITSSFPDRSCSSLLETDKVRLVESNSGFTDTSIRFKCAQKVKNVYPRLCEMRLKSFSTKSSFCNHLKRCSKSKVQTLSSLPERNSDIALETNNTSHVESVVKPIVYVATPQHHCSFNCADINCGILCSYLYQCTCGDGCNLCKHIHKVHLLDSKYKKYVTHDFFEAEKGENVSGIDPQSLNLKLNSNVLSVSECFNSKEAECKKLCCELLELIKIPQVKEAMLTNVVSCLKTLVAGMRGIATVKNNPSSVMPQSYIAPNQKIPLQIKFYNTFQNRKRKSSLHEINYKRQRLKEENIDDPIEQKPSLKSYVAEKNSEFVRPSIFNKFNKLSVNNSTATVVTVNNINLSFYALKSLNPFITLKEENYLKSISPCFQKGWLYDSVIDAFFFLLASKFKNCKAIESLNSVLIFNEVNILKFPWVQEVSIIELLTIPIILDIHWKLIIVNMKSKTFEYYDPCGCKPDKDTETLIGQWCRILNKLLNSESHWQLVFPNHVK</sequence>
<keyword evidence="7" id="KW-1185">Reference proteome</keyword>
<dbReference type="AlphaFoldDB" id="A0A4Y2SBX3"/>
<dbReference type="OrthoDB" id="1939479at2759"/>